<dbReference type="KEGG" id="rml:FF011L_49130"/>
<keyword evidence="1" id="KW-0472">Membrane</keyword>
<feature type="transmembrane region" description="Helical" evidence="1">
    <location>
        <begin position="113"/>
        <end position="133"/>
    </location>
</feature>
<sequence length="175" mass="19310">MFYLEWGMCGLYMVSSASALRCTGFWDGTRQRPTAQRFWTLLSVVLLLFGVNKIADLQTYLLKTLKLLALEVGIREYRLPLKVVFLAVVGAMALLALVALGRWGRNSTPKSRWLACGVGCLMCYYLLRAGGSVTRHMSLIGPESIWPLEVLGILLVLTAATLHYGSLSRSGTSYG</sequence>
<gene>
    <name evidence="2" type="ORF">FF011L_49130</name>
</gene>
<keyword evidence="1" id="KW-1133">Transmembrane helix</keyword>
<feature type="transmembrane region" description="Helical" evidence="1">
    <location>
        <begin position="81"/>
        <end position="101"/>
    </location>
</feature>
<keyword evidence="3" id="KW-1185">Reference proteome</keyword>
<name>A0A517MMJ1_9BACT</name>
<dbReference type="EMBL" id="CP036262">
    <property type="protein sequence ID" value="QDS96106.1"/>
    <property type="molecule type" value="Genomic_DNA"/>
</dbReference>
<keyword evidence="1" id="KW-0812">Transmembrane</keyword>
<dbReference type="AlphaFoldDB" id="A0A517MMJ1"/>
<evidence type="ECO:0000313" key="3">
    <source>
        <dbReference type="Proteomes" id="UP000320672"/>
    </source>
</evidence>
<protein>
    <submittedName>
        <fullName evidence="2">Uncharacterized protein</fullName>
    </submittedName>
</protein>
<organism evidence="2 3">
    <name type="scientific">Roseimaritima multifibrata</name>
    <dbReference type="NCBI Taxonomy" id="1930274"/>
    <lineage>
        <taxon>Bacteria</taxon>
        <taxon>Pseudomonadati</taxon>
        <taxon>Planctomycetota</taxon>
        <taxon>Planctomycetia</taxon>
        <taxon>Pirellulales</taxon>
        <taxon>Pirellulaceae</taxon>
        <taxon>Roseimaritima</taxon>
    </lineage>
</organism>
<accession>A0A517MMJ1</accession>
<evidence type="ECO:0000313" key="2">
    <source>
        <dbReference type="EMBL" id="QDS96106.1"/>
    </source>
</evidence>
<feature type="transmembrane region" description="Helical" evidence="1">
    <location>
        <begin position="145"/>
        <end position="165"/>
    </location>
</feature>
<proteinExistence type="predicted"/>
<feature type="transmembrane region" description="Helical" evidence="1">
    <location>
        <begin position="38"/>
        <end position="61"/>
    </location>
</feature>
<reference evidence="2 3" key="1">
    <citation type="submission" date="2019-02" db="EMBL/GenBank/DDBJ databases">
        <title>Deep-cultivation of Planctomycetes and their phenomic and genomic characterization uncovers novel biology.</title>
        <authorList>
            <person name="Wiegand S."/>
            <person name="Jogler M."/>
            <person name="Boedeker C."/>
            <person name="Pinto D."/>
            <person name="Vollmers J."/>
            <person name="Rivas-Marin E."/>
            <person name="Kohn T."/>
            <person name="Peeters S.H."/>
            <person name="Heuer A."/>
            <person name="Rast P."/>
            <person name="Oberbeckmann S."/>
            <person name="Bunk B."/>
            <person name="Jeske O."/>
            <person name="Meyerdierks A."/>
            <person name="Storesund J.E."/>
            <person name="Kallscheuer N."/>
            <person name="Luecker S."/>
            <person name="Lage O.M."/>
            <person name="Pohl T."/>
            <person name="Merkel B.J."/>
            <person name="Hornburger P."/>
            <person name="Mueller R.-W."/>
            <person name="Bruemmer F."/>
            <person name="Labrenz M."/>
            <person name="Spormann A.M."/>
            <person name="Op den Camp H."/>
            <person name="Overmann J."/>
            <person name="Amann R."/>
            <person name="Jetten M.S.M."/>
            <person name="Mascher T."/>
            <person name="Medema M.H."/>
            <person name="Devos D.P."/>
            <person name="Kaster A.-K."/>
            <person name="Ovreas L."/>
            <person name="Rohde M."/>
            <person name="Galperin M.Y."/>
            <person name="Jogler C."/>
        </authorList>
    </citation>
    <scope>NUCLEOTIDE SEQUENCE [LARGE SCALE GENOMIC DNA]</scope>
    <source>
        <strain evidence="2 3">FF011L</strain>
    </source>
</reference>
<evidence type="ECO:0000256" key="1">
    <source>
        <dbReference type="SAM" id="Phobius"/>
    </source>
</evidence>
<dbReference type="Proteomes" id="UP000320672">
    <property type="component" value="Chromosome"/>
</dbReference>